<dbReference type="STRING" id="869213.GCA_000517085_03706"/>
<keyword evidence="1" id="KW-0732">Signal</keyword>
<protein>
    <recommendedName>
        <fullName evidence="4">Outer membrane protein beta-barrel domain-containing protein</fullName>
    </recommendedName>
</protein>
<dbReference type="eggNOG" id="COG3047">
    <property type="taxonomic scope" value="Bacteria"/>
</dbReference>
<proteinExistence type="predicted"/>
<dbReference type="Pfam" id="PF16961">
    <property type="entry name" value="OmpA_like"/>
    <property type="match status" value="1"/>
</dbReference>
<reference evidence="2 3" key="1">
    <citation type="journal article" date="2014" name="Genome Announc.">
        <title>Draft Genome Sequence of Cytophaga fermentans JCM 21142T, a Facultative Anaerobe Isolated from Marine Mud.</title>
        <authorList>
            <person name="Starns D."/>
            <person name="Oshima K."/>
            <person name="Suda W."/>
            <person name="Iino T."/>
            <person name="Yuki M."/>
            <person name="Inoue J."/>
            <person name="Kitamura K."/>
            <person name="Iida T."/>
            <person name="Darby A."/>
            <person name="Hattori M."/>
            <person name="Ohkuma M."/>
        </authorList>
    </citation>
    <scope>NUCLEOTIDE SEQUENCE [LARGE SCALE GENOMIC DNA]</scope>
    <source>
        <strain evidence="2 3">JCM 21142</strain>
    </source>
</reference>
<organism evidence="2 3">
    <name type="scientific">Saccharicrinis fermentans DSM 9555 = JCM 21142</name>
    <dbReference type="NCBI Taxonomy" id="869213"/>
    <lineage>
        <taxon>Bacteria</taxon>
        <taxon>Pseudomonadati</taxon>
        <taxon>Bacteroidota</taxon>
        <taxon>Bacteroidia</taxon>
        <taxon>Marinilabiliales</taxon>
        <taxon>Marinilabiliaceae</taxon>
        <taxon>Saccharicrinis</taxon>
    </lineage>
</organism>
<evidence type="ECO:0000313" key="3">
    <source>
        <dbReference type="Proteomes" id="UP000019402"/>
    </source>
</evidence>
<evidence type="ECO:0000313" key="2">
    <source>
        <dbReference type="EMBL" id="GAF04698.1"/>
    </source>
</evidence>
<keyword evidence="3" id="KW-1185">Reference proteome</keyword>
<feature type="signal peptide" evidence="1">
    <location>
        <begin position="1"/>
        <end position="24"/>
    </location>
</feature>
<name>W7YAT7_9BACT</name>
<evidence type="ECO:0008006" key="4">
    <source>
        <dbReference type="Google" id="ProtNLM"/>
    </source>
</evidence>
<evidence type="ECO:0000256" key="1">
    <source>
        <dbReference type="SAM" id="SignalP"/>
    </source>
</evidence>
<gene>
    <name evidence="2" type="ORF">JCM21142_93414</name>
</gene>
<comment type="caution">
    <text evidence="2">The sequence shown here is derived from an EMBL/GenBank/DDBJ whole genome shotgun (WGS) entry which is preliminary data.</text>
</comment>
<dbReference type="AlphaFoldDB" id="W7YAT7"/>
<dbReference type="Gene3D" id="2.40.160.20">
    <property type="match status" value="1"/>
</dbReference>
<dbReference type="InterPro" id="IPR031585">
    <property type="entry name" value="OmpA_OmpF-like"/>
</dbReference>
<accession>W7YAT7</accession>
<dbReference type="RefSeq" id="WP_027473079.1">
    <property type="nucleotide sequence ID" value="NZ_BAMD01000053.1"/>
</dbReference>
<sequence length="270" mass="29531">MKNKNIIYSLFCVFVLCWFSTNMEGQNGEYTPQSGDKIVSLKFGRLKDYGEINGYYVNRIANGSSTSVIDYPTLSTDDPSATISIIGVEVKYFLSPNIALRFGGGGALAGVPSRDYVPGVSVDGSSSPYSIPSYSMLEGKTTMEMYGDLGADYYFSTKVNRLFPYLGGEVNGVYSQMEIFDGFRGVDSNDEVIDTYDTRRGEAYAFGGGINGGVDYYIAPGLFIGMEVKVASYMYAVKTIFPQPGLDAQEADAHNFSFLSQPVIKLGFKF</sequence>
<dbReference type="OrthoDB" id="1043346at2"/>
<dbReference type="EMBL" id="BAMD01000053">
    <property type="protein sequence ID" value="GAF04698.1"/>
    <property type="molecule type" value="Genomic_DNA"/>
</dbReference>
<feature type="chain" id="PRO_5004904081" description="Outer membrane protein beta-barrel domain-containing protein" evidence="1">
    <location>
        <begin position="25"/>
        <end position="270"/>
    </location>
</feature>
<dbReference type="Proteomes" id="UP000019402">
    <property type="component" value="Unassembled WGS sequence"/>
</dbReference>